<accession>A0A2H3CJ86</accession>
<dbReference type="EMBL" id="KZ293796">
    <property type="protein sequence ID" value="PBK79252.1"/>
    <property type="molecule type" value="Genomic_DNA"/>
</dbReference>
<dbReference type="InParanoid" id="A0A2H3CJ86"/>
<reference evidence="2" key="1">
    <citation type="journal article" date="2017" name="Nat. Ecol. Evol.">
        <title>Genome expansion and lineage-specific genetic innovations in the forest pathogenic fungi Armillaria.</title>
        <authorList>
            <person name="Sipos G."/>
            <person name="Prasanna A.N."/>
            <person name="Walter M.C."/>
            <person name="O'Connor E."/>
            <person name="Balint B."/>
            <person name="Krizsan K."/>
            <person name="Kiss B."/>
            <person name="Hess J."/>
            <person name="Varga T."/>
            <person name="Slot J."/>
            <person name="Riley R."/>
            <person name="Boka B."/>
            <person name="Rigling D."/>
            <person name="Barry K."/>
            <person name="Lee J."/>
            <person name="Mihaltcheva S."/>
            <person name="LaButti K."/>
            <person name="Lipzen A."/>
            <person name="Waldron R."/>
            <person name="Moloney N.M."/>
            <person name="Sperisen C."/>
            <person name="Kredics L."/>
            <person name="Vagvoelgyi C."/>
            <person name="Patrignani A."/>
            <person name="Fitzpatrick D."/>
            <person name="Nagy I."/>
            <person name="Doyle S."/>
            <person name="Anderson J.B."/>
            <person name="Grigoriev I.V."/>
            <person name="Gueldener U."/>
            <person name="Muensterkoetter M."/>
            <person name="Nagy L.G."/>
        </authorList>
    </citation>
    <scope>NUCLEOTIDE SEQUENCE [LARGE SCALE GENOMIC DNA]</scope>
    <source>
        <strain evidence="2">Ar21-2</strain>
    </source>
</reference>
<name>A0A2H3CJ86_ARMGA</name>
<organism evidence="1 2">
    <name type="scientific">Armillaria gallica</name>
    <name type="common">Bulbous honey fungus</name>
    <name type="synonym">Armillaria bulbosa</name>
    <dbReference type="NCBI Taxonomy" id="47427"/>
    <lineage>
        <taxon>Eukaryota</taxon>
        <taxon>Fungi</taxon>
        <taxon>Dikarya</taxon>
        <taxon>Basidiomycota</taxon>
        <taxon>Agaricomycotina</taxon>
        <taxon>Agaricomycetes</taxon>
        <taxon>Agaricomycetidae</taxon>
        <taxon>Agaricales</taxon>
        <taxon>Marasmiineae</taxon>
        <taxon>Physalacriaceae</taxon>
        <taxon>Armillaria</taxon>
    </lineage>
</organism>
<dbReference type="OrthoDB" id="10516847at2759"/>
<gene>
    <name evidence="1" type="ORF">ARMGADRAFT_1093331</name>
</gene>
<dbReference type="Proteomes" id="UP000217790">
    <property type="component" value="Unassembled WGS sequence"/>
</dbReference>
<proteinExistence type="predicted"/>
<evidence type="ECO:0000313" key="2">
    <source>
        <dbReference type="Proteomes" id="UP000217790"/>
    </source>
</evidence>
<evidence type="ECO:0000313" key="1">
    <source>
        <dbReference type="EMBL" id="PBK79252.1"/>
    </source>
</evidence>
<keyword evidence="2" id="KW-1185">Reference proteome</keyword>
<dbReference type="AlphaFoldDB" id="A0A2H3CJ86"/>
<sequence>MLNNVKYHWSATPKPYESALMLEGLTSEAYQLFTEECAAMEEKHVEAIGAHEDWKAAKAKEACLAKLKLDKEIG</sequence>
<protein>
    <submittedName>
        <fullName evidence="1">Uncharacterized protein</fullName>
    </submittedName>
</protein>